<evidence type="ECO:0000256" key="5">
    <source>
        <dbReference type="ARBA" id="ARBA00011437"/>
    </source>
</evidence>
<protein>
    <recommendedName>
        <fullName evidence="6 15">Cyclic di-GMP-binding protein</fullName>
    </recommendedName>
    <alternativeName>
        <fullName evidence="14 15">Cellulose synthase regulatory subunit</fullName>
    </alternativeName>
</protein>
<dbReference type="Pfam" id="PF03170">
    <property type="entry name" value="BcsB"/>
    <property type="match status" value="1"/>
</dbReference>
<dbReference type="Gene3D" id="2.60.120.260">
    <property type="entry name" value="Galactose-binding domain-like"/>
    <property type="match status" value="2"/>
</dbReference>
<dbReference type="PRINTS" id="PR01440">
    <property type="entry name" value="CELLSNTHASEB"/>
</dbReference>
<accession>A0A9D1IH65</accession>
<dbReference type="PANTHER" id="PTHR39083">
    <property type="entry name" value="CYCLIC DI-GMP-BINDING PROTEIN"/>
    <property type="match status" value="1"/>
</dbReference>
<dbReference type="GO" id="GO:0030244">
    <property type="term" value="P:cellulose biosynthetic process"/>
    <property type="evidence" value="ECO:0007669"/>
    <property type="project" value="UniProtKB-KW"/>
</dbReference>
<dbReference type="InterPro" id="IPR003920">
    <property type="entry name" value="Cell_synth_B"/>
</dbReference>
<dbReference type="InterPro" id="IPR018513">
    <property type="entry name" value="Cell_synthase_bac"/>
</dbReference>
<organism evidence="16 17">
    <name type="scientific">Candidatus Aphodousia faecigallinarum</name>
    <dbReference type="NCBI Taxonomy" id="2840677"/>
    <lineage>
        <taxon>Bacteria</taxon>
        <taxon>Pseudomonadati</taxon>
        <taxon>Pseudomonadota</taxon>
        <taxon>Betaproteobacteria</taxon>
        <taxon>Burkholderiales</taxon>
        <taxon>Sutterellaceae</taxon>
        <taxon>Sutterellaceae incertae sedis</taxon>
        <taxon>Candidatus Aphodousia</taxon>
    </lineage>
</organism>
<feature type="transmembrane region" description="Helical" evidence="15">
    <location>
        <begin position="566"/>
        <end position="587"/>
    </location>
</feature>
<evidence type="ECO:0000256" key="7">
    <source>
        <dbReference type="ARBA" id="ARBA00022475"/>
    </source>
</evidence>
<comment type="subunit">
    <text evidence="5 15">Tightly associated with the cellulose synthase catalytic subunit.</text>
</comment>
<evidence type="ECO:0000256" key="15">
    <source>
        <dbReference type="RuleBase" id="RU365021"/>
    </source>
</evidence>
<reference evidence="16" key="2">
    <citation type="journal article" date="2021" name="PeerJ">
        <title>Extensive microbial diversity within the chicken gut microbiome revealed by metagenomics and culture.</title>
        <authorList>
            <person name="Gilroy R."/>
            <person name="Ravi A."/>
            <person name="Getino M."/>
            <person name="Pursley I."/>
            <person name="Horton D.L."/>
            <person name="Alikhan N.F."/>
            <person name="Baker D."/>
            <person name="Gharbi K."/>
            <person name="Hall N."/>
            <person name="Watson M."/>
            <person name="Adriaenssens E.M."/>
            <person name="Foster-Nyarko E."/>
            <person name="Jarju S."/>
            <person name="Secka A."/>
            <person name="Antonio M."/>
            <person name="Oren A."/>
            <person name="Chaudhuri R.R."/>
            <person name="La Ragione R."/>
            <person name="Hildebrand F."/>
            <person name="Pallen M.J."/>
        </authorList>
    </citation>
    <scope>NUCLEOTIDE SEQUENCE</scope>
    <source>
        <strain evidence="16">7463</strain>
    </source>
</reference>
<comment type="subcellular location">
    <subcellularLocation>
        <location evidence="2">Cell inner membrane</location>
        <topology evidence="2">Single-pass membrane protein</topology>
    </subcellularLocation>
</comment>
<comment type="similarity">
    <text evidence="4 15">Belongs to the AcsB/BcsB family.</text>
</comment>
<evidence type="ECO:0000256" key="11">
    <source>
        <dbReference type="ARBA" id="ARBA00022916"/>
    </source>
</evidence>
<evidence type="ECO:0000313" key="17">
    <source>
        <dbReference type="Proteomes" id="UP000824083"/>
    </source>
</evidence>
<dbReference type="AlphaFoldDB" id="A0A9D1IH65"/>
<evidence type="ECO:0000256" key="14">
    <source>
        <dbReference type="ARBA" id="ARBA00033444"/>
    </source>
</evidence>
<dbReference type="GO" id="GO:0005886">
    <property type="term" value="C:plasma membrane"/>
    <property type="evidence" value="ECO:0007669"/>
    <property type="project" value="UniProtKB-SubCell"/>
</dbReference>
<dbReference type="GO" id="GO:0006011">
    <property type="term" value="P:UDP-alpha-D-glucose metabolic process"/>
    <property type="evidence" value="ECO:0007669"/>
    <property type="project" value="InterPro"/>
</dbReference>
<keyword evidence="8 15" id="KW-0997">Cell inner membrane</keyword>
<comment type="caution">
    <text evidence="16">The sequence shown here is derived from an EMBL/GenBank/DDBJ whole genome shotgun (WGS) entry which is preliminary data.</text>
</comment>
<comment type="function">
    <text evidence="1 15">Binds the cellulose synthase activator, bis-(3'-5') cyclic diguanylic acid (c-di-GMP).</text>
</comment>
<evidence type="ECO:0000256" key="10">
    <source>
        <dbReference type="ARBA" id="ARBA00022692"/>
    </source>
</evidence>
<evidence type="ECO:0000256" key="8">
    <source>
        <dbReference type="ARBA" id="ARBA00022519"/>
    </source>
</evidence>
<keyword evidence="9 15" id="KW-0973">c-di-GMP</keyword>
<reference evidence="16" key="1">
    <citation type="submission" date="2020-10" db="EMBL/GenBank/DDBJ databases">
        <authorList>
            <person name="Gilroy R."/>
        </authorList>
    </citation>
    <scope>NUCLEOTIDE SEQUENCE</scope>
    <source>
        <strain evidence="16">7463</strain>
    </source>
</reference>
<keyword evidence="7 15" id="KW-1003">Cell membrane</keyword>
<evidence type="ECO:0000256" key="13">
    <source>
        <dbReference type="ARBA" id="ARBA00023136"/>
    </source>
</evidence>
<gene>
    <name evidence="16" type="ORF">IAC56_00025</name>
</gene>
<evidence type="ECO:0000256" key="3">
    <source>
        <dbReference type="ARBA" id="ARBA00005186"/>
    </source>
</evidence>
<evidence type="ECO:0000256" key="6">
    <source>
        <dbReference type="ARBA" id="ARBA00021844"/>
    </source>
</evidence>
<evidence type="ECO:0000256" key="1">
    <source>
        <dbReference type="ARBA" id="ARBA00002057"/>
    </source>
</evidence>
<evidence type="ECO:0000313" key="16">
    <source>
        <dbReference type="EMBL" id="HIU36661.1"/>
    </source>
</evidence>
<dbReference type="EMBL" id="DVMY01000002">
    <property type="protein sequence ID" value="HIU36661.1"/>
    <property type="molecule type" value="Genomic_DNA"/>
</dbReference>
<keyword evidence="12 15" id="KW-1133">Transmembrane helix</keyword>
<dbReference type="Proteomes" id="UP000824083">
    <property type="component" value="Unassembled WGS sequence"/>
</dbReference>
<proteinExistence type="inferred from homology"/>
<name>A0A9D1IH65_9BURK</name>
<evidence type="ECO:0000256" key="12">
    <source>
        <dbReference type="ARBA" id="ARBA00022989"/>
    </source>
</evidence>
<keyword evidence="10 15" id="KW-0812">Transmembrane</keyword>
<comment type="pathway">
    <text evidence="3 15">Glycan metabolism; bacterial cellulose biosynthesis.</text>
</comment>
<evidence type="ECO:0000256" key="2">
    <source>
        <dbReference type="ARBA" id="ARBA00004377"/>
    </source>
</evidence>
<dbReference type="PANTHER" id="PTHR39083:SF1">
    <property type="entry name" value="CYCLIC DI-GMP-BINDING PROTEIN"/>
    <property type="match status" value="1"/>
</dbReference>
<evidence type="ECO:0000256" key="9">
    <source>
        <dbReference type="ARBA" id="ARBA00022636"/>
    </source>
</evidence>
<evidence type="ECO:0000256" key="4">
    <source>
        <dbReference type="ARBA" id="ARBA00010714"/>
    </source>
</evidence>
<keyword evidence="11 15" id="KW-0135">Cellulose biosynthesis</keyword>
<sequence length="596" mass="65286">SNNQITLEFVGHYQNICERPSSETLWLNVDAKSQLSLVKQKVKITNDLARWPAPFIDTYTNNPSVIPVVFAKAPASDTKKAAAILASLVGKYTQWRGADFPVYYDRVPTDGHFFVFATNSSRPSFLNDLPLVDGPHIFMMDAPESRSDKMLVIAGRDDGDLITAVKALASGEHVLIGDKLPIKDFKEPTERMAYDAPNWVPIDEPIAFSRIMQYPGQLTSRGYAPPAVHMPMSVAPDLYMVGTGGLDVNLKYRYTKPEGGDQAQLRMRINNYLIDSVNLSAQTSSGEREMRLPSFNGPLATSPSEALALAAQNDLSFEVVYRRELSEGSPDNCKSVVLLPHQMEIDPASTLTLNGLFHYAEMPNLTLFTQSAYPFSVYADLSRTAAVIPKEASAEKVTTLLNTMARISSVTGAVATKISVVDKASETALDGKDILFVGEMPITLPDFKKDNAEQLQQAIADSLKGEEVLQPEEILFSPEGGVGAIVSLQSPFDSDRTVVALLSEGQSGSYLLNEKLKSPSSMNTVAGAVAIINEQSIVDFQVGDSYTIGNLPWYHKIWETMSNHPLLLVLCALVCAVLVGTGIFYFMRLWVRGRAK</sequence>
<feature type="non-terminal residue" evidence="16">
    <location>
        <position position="1"/>
    </location>
</feature>
<keyword evidence="13 15" id="KW-0472">Membrane</keyword>